<evidence type="ECO:0000256" key="5">
    <source>
        <dbReference type="PIRSR" id="PIRSR602678-1"/>
    </source>
</evidence>
<dbReference type="Gene3D" id="3.40.1390.30">
    <property type="entry name" value="NIF3 (NGG1p interacting factor 3)-like"/>
    <property type="match status" value="2"/>
</dbReference>
<accession>A0A0R1H6N7</accession>
<dbReference type="PATRIC" id="fig|1423722.3.peg.177"/>
<evidence type="ECO:0000313" key="6">
    <source>
        <dbReference type="EMBL" id="KRK38487.1"/>
    </source>
</evidence>
<evidence type="ECO:0000256" key="2">
    <source>
        <dbReference type="ARBA" id="ARBA00011643"/>
    </source>
</evidence>
<proteinExistence type="inferred from homology"/>
<dbReference type="AlphaFoldDB" id="A0A0R1H6N7"/>
<keyword evidence="7" id="KW-1185">Reference proteome</keyword>
<reference evidence="6 7" key="1">
    <citation type="journal article" date="2015" name="Genome Announc.">
        <title>Expanding the biotechnology potential of lactobacilli through comparative genomics of 213 strains and associated genera.</title>
        <authorList>
            <person name="Sun Z."/>
            <person name="Harris H.M."/>
            <person name="McCann A."/>
            <person name="Guo C."/>
            <person name="Argimon S."/>
            <person name="Zhang W."/>
            <person name="Yang X."/>
            <person name="Jeffery I.B."/>
            <person name="Cooney J.C."/>
            <person name="Kagawa T.F."/>
            <person name="Liu W."/>
            <person name="Song Y."/>
            <person name="Salvetti E."/>
            <person name="Wrobel A."/>
            <person name="Rasinkangas P."/>
            <person name="Parkhill J."/>
            <person name="Rea M.C."/>
            <person name="O'Sullivan O."/>
            <person name="Ritari J."/>
            <person name="Douillard F.P."/>
            <person name="Paul Ross R."/>
            <person name="Yang R."/>
            <person name="Briner A.E."/>
            <person name="Felis G.E."/>
            <person name="de Vos W.M."/>
            <person name="Barrangou R."/>
            <person name="Klaenhammer T.R."/>
            <person name="Caufield P.W."/>
            <person name="Cui Y."/>
            <person name="Zhang H."/>
            <person name="O'Toole P.W."/>
        </authorList>
    </citation>
    <scope>NUCLEOTIDE SEQUENCE [LARGE SCALE GENOMIC DNA]</scope>
    <source>
        <strain evidence="6 7">DSM 20534</strain>
    </source>
</reference>
<dbReference type="NCBIfam" id="TIGR00486">
    <property type="entry name" value="YbgI_SA1388"/>
    <property type="match status" value="1"/>
</dbReference>
<dbReference type="Proteomes" id="UP000050909">
    <property type="component" value="Unassembled WGS sequence"/>
</dbReference>
<evidence type="ECO:0000256" key="1">
    <source>
        <dbReference type="ARBA" id="ARBA00006964"/>
    </source>
</evidence>
<feature type="binding site" evidence="5">
    <location>
        <position position="231"/>
    </location>
    <ligand>
        <name>a divalent metal cation</name>
        <dbReference type="ChEBI" id="CHEBI:60240"/>
        <label>1</label>
    </ligand>
</feature>
<evidence type="ECO:0000256" key="4">
    <source>
        <dbReference type="ARBA" id="ARBA00022723"/>
    </source>
</evidence>
<name>A0A0R1H6N7_9LACO</name>
<dbReference type="EMBL" id="AZCV01000001">
    <property type="protein sequence ID" value="KRK38487.1"/>
    <property type="molecule type" value="Genomic_DNA"/>
</dbReference>
<dbReference type="FunFam" id="3.40.1390.30:FF:000001">
    <property type="entry name" value="GTP cyclohydrolase 1 type 2"/>
    <property type="match status" value="1"/>
</dbReference>
<dbReference type="InterPro" id="IPR002678">
    <property type="entry name" value="DUF34/NIF3"/>
</dbReference>
<evidence type="ECO:0000313" key="7">
    <source>
        <dbReference type="Proteomes" id="UP000050909"/>
    </source>
</evidence>
<feature type="binding site" evidence="5">
    <location>
        <position position="228"/>
    </location>
    <ligand>
        <name>a divalent metal cation</name>
        <dbReference type="ChEBI" id="CHEBI:60240"/>
        <label>1</label>
    </ligand>
</feature>
<dbReference type="SUPFAM" id="SSF102705">
    <property type="entry name" value="NIF3 (NGG1p interacting factor 3)-like"/>
    <property type="match status" value="1"/>
</dbReference>
<gene>
    <name evidence="6" type="ORF">FC62_GL000173</name>
</gene>
<comment type="subunit">
    <text evidence="2">Homohexamer.</text>
</comment>
<protein>
    <recommendedName>
        <fullName evidence="3">GTP cyclohydrolase 1 type 2 homolog</fullName>
    </recommendedName>
</protein>
<feature type="binding site" evidence="5">
    <location>
        <position position="66"/>
    </location>
    <ligand>
        <name>a divalent metal cation</name>
        <dbReference type="ChEBI" id="CHEBI:60240"/>
        <label>1</label>
    </ligand>
</feature>
<feature type="binding site" evidence="5">
    <location>
        <position position="65"/>
    </location>
    <ligand>
        <name>a divalent metal cation</name>
        <dbReference type="ChEBI" id="CHEBI:60240"/>
        <label>1</label>
    </ligand>
</feature>
<dbReference type="GO" id="GO:0046872">
    <property type="term" value="F:metal ion binding"/>
    <property type="evidence" value="ECO:0007669"/>
    <property type="project" value="UniProtKB-KW"/>
</dbReference>
<dbReference type="Pfam" id="PF01784">
    <property type="entry name" value="DUF34_NIF3"/>
    <property type="match status" value="1"/>
</dbReference>
<comment type="similarity">
    <text evidence="1">Belongs to the GTP cyclohydrolase I type 2/NIF3 family.</text>
</comment>
<evidence type="ECO:0000256" key="3">
    <source>
        <dbReference type="ARBA" id="ARBA00022112"/>
    </source>
</evidence>
<dbReference type="PANTHER" id="PTHR13799:SF14">
    <property type="entry name" value="GTP CYCLOHYDROLASE 1 TYPE 2 HOMOLOG"/>
    <property type="match status" value="1"/>
</dbReference>
<organism evidence="6 7">
    <name type="scientific">Amylolactobacillus amylotrophicus DSM 20534</name>
    <dbReference type="NCBI Taxonomy" id="1423722"/>
    <lineage>
        <taxon>Bacteria</taxon>
        <taxon>Bacillati</taxon>
        <taxon>Bacillota</taxon>
        <taxon>Bacilli</taxon>
        <taxon>Lactobacillales</taxon>
        <taxon>Lactobacillaceae</taxon>
        <taxon>Amylolactobacillus</taxon>
    </lineage>
</organism>
<dbReference type="InterPro" id="IPR036069">
    <property type="entry name" value="DUF34/NIF3_sf"/>
</dbReference>
<dbReference type="PANTHER" id="PTHR13799">
    <property type="entry name" value="NGG1 INTERACTING FACTOR 3"/>
    <property type="match status" value="1"/>
</dbReference>
<comment type="caution">
    <text evidence="6">The sequence shown here is derived from an EMBL/GenBank/DDBJ whole genome shotgun (WGS) entry which is preliminary data.</text>
</comment>
<feature type="binding site" evidence="5">
    <location>
        <position position="104"/>
    </location>
    <ligand>
        <name>a divalent metal cation</name>
        <dbReference type="ChEBI" id="CHEBI:60240"/>
        <label>1</label>
    </ligand>
</feature>
<sequence length="268" mass="29982">MTEIKEIIAKIEEFAPKSLALPGDPVGLQIGSADEGITKALVTLDVRPEIVQEAIDSNIHFIFSHHPAMFKPAKNLDYRDPQNAMYAEIIKHDITVYSAHTNIDCAKHGMNDWLAEKLQLEQIKPFAFELNEDGCPIGLGRKGVLKQPVELANFAEKIKQIFKLEGLRLIANNPHQLIQKVGIIGGDGGKYFQQAITNQLDLFITGDVYYHTGHDMLAANLAVIDPGHHIEQIFKRVMSDKLNEWSAANKWGVDFVPSQISTDPYQFI</sequence>
<keyword evidence="4 5" id="KW-0479">Metal-binding</keyword>
<dbReference type="GO" id="GO:0005737">
    <property type="term" value="C:cytoplasm"/>
    <property type="evidence" value="ECO:0007669"/>
    <property type="project" value="TreeGrafter"/>
</dbReference>
<dbReference type="RefSeq" id="WP_054745023.1">
    <property type="nucleotide sequence ID" value="NZ_AZCV01000001.1"/>
</dbReference>